<keyword evidence="2" id="KW-1133">Transmembrane helix</keyword>
<sequence length="283" mass="28614">MTSATATAARGPAVGFALASMAIIQVGAAVSTSLFATIGPAGTSWLRLAWAAVVFVAIARPKVWRMRAADLGTAVVLGLVSAGTTLLFFEAVARLPLATAVAVEFLGPLAVGLLRPGGRAWPVLAFGGVLLVTQPWRGTADLVGIGFALGAAACWGAYILLTQRVADAFGGIEGLAVSMPAAAVFAAFFGAPAAWPHLDLKLLLTGLVLALLLPVLPYTLELLALRRLTTSAFGTLMSLEPAFALVVGAAVLHQIPGLVQGAGIALVTAASLGAARSGAREGQ</sequence>
<feature type="transmembrane region" description="Helical" evidence="2">
    <location>
        <begin position="71"/>
        <end position="89"/>
    </location>
</feature>
<comment type="caution">
    <text evidence="4">The sequence shown here is derived from an EMBL/GenBank/DDBJ whole genome shotgun (WGS) entry which is preliminary data.</text>
</comment>
<evidence type="ECO:0000256" key="1">
    <source>
        <dbReference type="ARBA" id="ARBA00007362"/>
    </source>
</evidence>
<feature type="transmembrane region" description="Helical" evidence="2">
    <location>
        <begin position="168"/>
        <end position="190"/>
    </location>
</feature>
<keyword evidence="5" id="KW-1185">Reference proteome</keyword>
<gene>
    <name evidence="4" type="ORF">IW245_004478</name>
</gene>
<dbReference type="InterPro" id="IPR000620">
    <property type="entry name" value="EamA_dom"/>
</dbReference>
<keyword evidence="2" id="KW-0812">Transmembrane</keyword>
<dbReference type="InterPro" id="IPR037185">
    <property type="entry name" value="EmrE-like"/>
</dbReference>
<dbReference type="EMBL" id="JADOUF010000001">
    <property type="protein sequence ID" value="MBG6138284.1"/>
    <property type="molecule type" value="Genomic_DNA"/>
</dbReference>
<organism evidence="4 5">
    <name type="scientific">Longispora fulva</name>
    <dbReference type="NCBI Taxonomy" id="619741"/>
    <lineage>
        <taxon>Bacteria</taxon>
        <taxon>Bacillati</taxon>
        <taxon>Actinomycetota</taxon>
        <taxon>Actinomycetes</taxon>
        <taxon>Micromonosporales</taxon>
        <taxon>Micromonosporaceae</taxon>
        <taxon>Longispora</taxon>
    </lineage>
</organism>
<feature type="transmembrane region" description="Helical" evidence="2">
    <location>
        <begin position="42"/>
        <end position="59"/>
    </location>
</feature>
<keyword evidence="2" id="KW-0472">Membrane</keyword>
<feature type="transmembrane region" description="Helical" evidence="2">
    <location>
        <begin position="202"/>
        <end position="220"/>
    </location>
</feature>
<name>A0A8J7GTN4_9ACTN</name>
<protein>
    <submittedName>
        <fullName evidence="4">Inner membrane transporter RhtA</fullName>
    </submittedName>
</protein>
<dbReference type="Proteomes" id="UP000622552">
    <property type="component" value="Unassembled WGS sequence"/>
</dbReference>
<proteinExistence type="inferred from homology"/>
<dbReference type="RefSeq" id="WP_231398891.1">
    <property type="nucleotide sequence ID" value="NZ_BONS01000017.1"/>
</dbReference>
<feature type="transmembrane region" description="Helical" evidence="2">
    <location>
        <begin position="12"/>
        <end position="36"/>
    </location>
</feature>
<feature type="domain" description="EamA" evidence="3">
    <location>
        <begin position="143"/>
        <end position="272"/>
    </location>
</feature>
<evidence type="ECO:0000313" key="5">
    <source>
        <dbReference type="Proteomes" id="UP000622552"/>
    </source>
</evidence>
<feature type="transmembrane region" description="Helical" evidence="2">
    <location>
        <begin position="232"/>
        <end position="252"/>
    </location>
</feature>
<dbReference type="GO" id="GO:0016020">
    <property type="term" value="C:membrane"/>
    <property type="evidence" value="ECO:0007669"/>
    <property type="project" value="InterPro"/>
</dbReference>
<evidence type="ECO:0000259" key="3">
    <source>
        <dbReference type="Pfam" id="PF00892"/>
    </source>
</evidence>
<evidence type="ECO:0000313" key="4">
    <source>
        <dbReference type="EMBL" id="MBG6138284.1"/>
    </source>
</evidence>
<dbReference type="Pfam" id="PF00892">
    <property type="entry name" value="EamA"/>
    <property type="match status" value="1"/>
</dbReference>
<accession>A0A8J7GTN4</accession>
<dbReference type="SUPFAM" id="SSF103481">
    <property type="entry name" value="Multidrug resistance efflux transporter EmrE"/>
    <property type="match status" value="2"/>
</dbReference>
<dbReference type="AlphaFoldDB" id="A0A8J7GTN4"/>
<reference evidence="4" key="1">
    <citation type="submission" date="2020-11" db="EMBL/GenBank/DDBJ databases">
        <title>Sequencing the genomes of 1000 actinobacteria strains.</title>
        <authorList>
            <person name="Klenk H.-P."/>
        </authorList>
    </citation>
    <scope>NUCLEOTIDE SEQUENCE</scope>
    <source>
        <strain evidence="4">DSM 45356</strain>
    </source>
</reference>
<feature type="transmembrane region" description="Helical" evidence="2">
    <location>
        <begin position="142"/>
        <end position="161"/>
    </location>
</feature>
<comment type="similarity">
    <text evidence="1">Belongs to the EamA transporter family.</text>
</comment>
<evidence type="ECO:0000256" key="2">
    <source>
        <dbReference type="SAM" id="Phobius"/>
    </source>
</evidence>
<feature type="transmembrane region" description="Helical" evidence="2">
    <location>
        <begin position="258"/>
        <end position="275"/>
    </location>
</feature>